<dbReference type="STRING" id="405564.SAMN04487905_102429"/>
<dbReference type="InterPro" id="IPR019587">
    <property type="entry name" value="Polyketide_cyclase/dehydratase"/>
</dbReference>
<evidence type="ECO:0000313" key="1">
    <source>
        <dbReference type="EMBL" id="SDP21684.1"/>
    </source>
</evidence>
<evidence type="ECO:0000313" key="2">
    <source>
        <dbReference type="Proteomes" id="UP000199497"/>
    </source>
</evidence>
<reference evidence="2" key="1">
    <citation type="submission" date="2016-10" db="EMBL/GenBank/DDBJ databases">
        <authorList>
            <person name="Varghese N."/>
            <person name="Submissions S."/>
        </authorList>
    </citation>
    <scope>NUCLEOTIDE SEQUENCE [LARGE SCALE GENOMIC DNA]</scope>
    <source>
        <strain evidence="2">DSM 46732</strain>
    </source>
</reference>
<protein>
    <submittedName>
        <fullName evidence="1">Polyketide cyclase / dehydrase and lipid transport</fullName>
    </submittedName>
</protein>
<gene>
    <name evidence="1" type="ORF">SAMN04487905_102429</name>
</gene>
<dbReference type="SUPFAM" id="SSF55961">
    <property type="entry name" value="Bet v1-like"/>
    <property type="match status" value="1"/>
</dbReference>
<dbReference type="Proteomes" id="UP000199497">
    <property type="component" value="Unassembled WGS sequence"/>
</dbReference>
<name>A0A1H0QWP7_9ACTN</name>
<dbReference type="Gene3D" id="3.30.530.20">
    <property type="match status" value="1"/>
</dbReference>
<proteinExistence type="predicted"/>
<dbReference type="AlphaFoldDB" id="A0A1H0QWP7"/>
<organism evidence="1 2">
    <name type="scientific">Actinopolyspora xinjiangensis</name>
    <dbReference type="NCBI Taxonomy" id="405564"/>
    <lineage>
        <taxon>Bacteria</taxon>
        <taxon>Bacillati</taxon>
        <taxon>Actinomycetota</taxon>
        <taxon>Actinomycetes</taxon>
        <taxon>Actinopolysporales</taxon>
        <taxon>Actinopolysporaceae</taxon>
        <taxon>Actinopolyspora</taxon>
    </lineage>
</organism>
<dbReference type="EMBL" id="FNJR01000002">
    <property type="protein sequence ID" value="SDP21684.1"/>
    <property type="molecule type" value="Genomic_DNA"/>
</dbReference>
<sequence length="153" mass="16789">MIERLLRVEVSVPREPEVVWAAATDWARQGEWMTGTRVWVTGGGGDGPGSELAAFTGLGSLGVLDTMRIELWQPPSECAVRHTGNLIRGTGGFTVEPLGAGRSRFAWWERFEFPAVLAIAWPLAAPAVAWGLRRSLRSFAVFCRDHEGGREAR</sequence>
<dbReference type="RefSeq" id="WP_244515238.1">
    <property type="nucleotide sequence ID" value="NZ_FNJR01000002.1"/>
</dbReference>
<keyword evidence="2" id="KW-1185">Reference proteome</keyword>
<dbReference type="CDD" id="cd07812">
    <property type="entry name" value="SRPBCC"/>
    <property type="match status" value="1"/>
</dbReference>
<dbReference type="InterPro" id="IPR023393">
    <property type="entry name" value="START-like_dom_sf"/>
</dbReference>
<dbReference type="Pfam" id="PF10604">
    <property type="entry name" value="Polyketide_cyc2"/>
    <property type="match status" value="1"/>
</dbReference>
<accession>A0A1H0QWP7</accession>